<dbReference type="OrthoDB" id="62952at2759"/>
<dbReference type="AlphaFoldDB" id="A0A3M7C4L8"/>
<comment type="caution">
    <text evidence="2">The sequence shown here is derived from an EMBL/GenBank/DDBJ whole genome shotgun (WGS) entry which is preliminary data.</text>
</comment>
<dbReference type="EMBL" id="QWIN01000786">
    <property type="protein sequence ID" value="RMY46963.1"/>
    <property type="molecule type" value="Genomic_DNA"/>
</dbReference>
<evidence type="ECO:0000256" key="1">
    <source>
        <dbReference type="SAM" id="MobiDB-lite"/>
    </source>
</evidence>
<feature type="non-terminal residue" evidence="2">
    <location>
        <position position="1"/>
    </location>
</feature>
<organism evidence="2 3">
    <name type="scientific">Hortaea werneckii</name>
    <name type="common">Black yeast</name>
    <name type="synonym">Cladosporium werneckii</name>
    <dbReference type="NCBI Taxonomy" id="91943"/>
    <lineage>
        <taxon>Eukaryota</taxon>
        <taxon>Fungi</taxon>
        <taxon>Dikarya</taxon>
        <taxon>Ascomycota</taxon>
        <taxon>Pezizomycotina</taxon>
        <taxon>Dothideomycetes</taxon>
        <taxon>Dothideomycetidae</taxon>
        <taxon>Mycosphaerellales</taxon>
        <taxon>Teratosphaeriaceae</taxon>
        <taxon>Hortaea</taxon>
    </lineage>
</organism>
<proteinExistence type="predicted"/>
<feature type="compositionally biased region" description="Basic and acidic residues" evidence="1">
    <location>
        <begin position="29"/>
        <end position="39"/>
    </location>
</feature>
<reference evidence="2 3" key="1">
    <citation type="journal article" date="2018" name="BMC Genomics">
        <title>Genomic evidence for intraspecific hybridization in a clonal and extremely halotolerant yeast.</title>
        <authorList>
            <person name="Gostincar C."/>
            <person name="Stajich J.E."/>
            <person name="Zupancic J."/>
            <person name="Zalar P."/>
            <person name="Gunde-Cimerman N."/>
        </authorList>
    </citation>
    <scope>NUCLEOTIDE SEQUENCE [LARGE SCALE GENOMIC DNA]</scope>
    <source>
        <strain evidence="2 3">EXF-151</strain>
    </source>
</reference>
<accession>A0A3M7C4L8</accession>
<name>A0A3M7C4L8_HORWE</name>
<gene>
    <name evidence="2" type="ORF">D0865_08954</name>
</gene>
<dbReference type="VEuPathDB" id="FungiDB:BTJ68_13562"/>
<dbReference type="PANTHER" id="PTHR42085:SF2">
    <property type="entry name" value="F-BOX DOMAIN-CONTAINING PROTEIN"/>
    <property type="match status" value="1"/>
</dbReference>
<protein>
    <submittedName>
        <fullName evidence="2">Uncharacterized protein</fullName>
    </submittedName>
</protein>
<dbReference type="InterPro" id="IPR038883">
    <property type="entry name" value="AN11006-like"/>
</dbReference>
<dbReference type="PANTHER" id="PTHR42085">
    <property type="entry name" value="F-BOX DOMAIN-CONTAINING PROTEIN"/>
    <property type="match status" value="1"/>
</dbReference>
<dbReference type="Proteomes" id="UP000270230">
    <property type="component" value="Unassembled WGS sequence"/>
</dbReference>
<feature type="region of interest" description="Disordered" evidence="1">
    <location>
        <begin position="1"/>
        <end position="74"/>
    </location>
</feature>
<evidence type="ECO:0000313" key="3">
    <source>
        <dbReference type="Proteomes" id="UP000270230"/>
    </source>
</evidence>
<evidence type="ECO:0000313" key="2">
    <source>
        <dbReference type="EMBL" id="RMY46963.1"/>
    </source>
</evidence>
<sequence length="366" mass="40170">GSEHASEGVKGTVTPTPSIDTSNTNHAQKAKEVTPEPKTKPKAKTNATPSKPTPPKPTPSKATPKKAKEPPTYKQLAKDITSDAAPVEVSFEGDSIQAKVKKTGGFGHVLKLDSSASFTLLKNVMLTEGPHEGHQAIIIRPAKAFEFLKLTKEIQARVYEYYFAQKGVVGETIVLDGKRANKEIYAKTFAEGSKTRVGLLAVNKEVYTDALPIFYAHTLKFESTTTLLDFLSQIPTSIRPRLHSLEIKSYIKTTSRNAMHFLAEAQNLARLRIESGVYCGSEPADPVKAAKAFYADAYKFLEAIAAASAFKAVGEKGDEGGRKDAGVDLLEFGRLALVCKDEKKVVRPWDLEKVEEFRECLRERLM</sequence>
<feature type="compositionally biased region" description="Polar residues" evidence="1">
    <location>
        <begin position="13"/>
        <end position="27"/>
    </location>
</feature>